<dbReference type="Proteomes" id="UP000031980">
    <property type="component" value="Unassembled WGS sequence"/>
</dbReference>
<protein>
    <submittedName>
        <fullName evidence="3">Uncharacterized protein</fullName>
    </submittedName>
</protein>
<feature type="domain" description="Glycosyltransferase subfamily 4-like N-terminal" evidence="2">
    <location>
        <begin position="28"/>
        <end position="214"/>
    </location>
</feature>
<feature type="domain" description="Glycosyl transferase family 1" evidence="1">
    <location>
        <begin position="232"/>
        <end position="393"/>
    </location>
</feature>
<dbReference type="InterPro" id="IPR001296">
    <property type="entry name" value="Glyco_trans_1"/>
</dbReference>
<keyword evidence="4" id="KW-1185">Reference proteome</keyword>
<dbReference type="EMBL" id="JPIU01000025">
    <property type="protein sequence ID" value="KIO46667.1"/>
    <property type="molecule type" value="Genomic_DNA"/>
</dbReference>
<dbReference type="SUPFAM" id="SSF53756">
    <property type="entry name" value="UDP-Glycosyltransferase/glycogen phosphorylase"/>
    <property type="match status" value="1"/>
</dbReference>
<dbReference type="Pfam" id="PF13439">
    <property type="entry name" value="Glyco_transf_4"/>
    <property type="match status" value="1"/>
</dbReference>
<evidence type="ECO:0000313" key="3">
    <source>
        <dbReference type="EMBL" id="KIO46667.1"/>
    </source>
</evidence>
<dbReference type="Pfam" id="PF00534">
    <property type="entry name" value="Glycos_transf_1"/>
    <property type="match status" value="1"/>
</dbReference>
<dbReference type="CDD" id="cd03794">
    <property type="entry name" value="GT4_WbuB-like"/>
    <property type="match status" value="1"/>
</dbReference>
<dbReference type="InterPro" id="IPR028098">
    <property type="entry name" value="Glyco_trans_4-like_N"/>
</dbReference>
<evidence type="ECO:0000259" key="2">
    <source>
        <dbReference type="Pfam" id="PF13439"/>
    </source>
</evidence>
<dbReference type="GO" id="GO:0016757">
    <property type="term" value="F:glycosyltransferase activity"/>
    <property type="evidence" value="ECO:0007669"/>
    <property type="project" value="UniProtKB-ARBA"/>
</dbReference>
<organism evidence="3 4">
    <name type="scientific">Sanguibacteroides justesenii</name>
    <dbReference type="NCBI Taxonomy" id="1547597"/>
    <lineage>
        <taxon>Bacteria</taxon>
        <taxon>Pseudomonadati</taxon>
        <taxon>Bacteroidota</taxon>
        <taxon>Bacteroidia</taxon>
        <taxon>Bacteroidales</taxon>
        <taxon>Porphyromonadaceae</taxon>
        <taxon>Sanguibacteroides</taxon>
    </lineage>
</organism>
<name>A0A0C3NKB9_9PORP</name>
<dbReference type="Gene3D" id="3.40.50.2000">
    <property type="entry name" value="Glycogen Phosphorylase B"/>
    <property type="match status" value="2"/>
</dbReference>
<dbReference type="AlphaFoldDB" id="A0A0C3NKB9"/>
<proteinExistence type="predicted"/>
<dbReference type="OrthoDB" id="9811902at2"/>
<accession>A0A0C3NKB9</accession>
<gene>
    <name evidence="3" type="ORF">BA92_02045</name>
</gene>
<sequence length="417" mass="48977">MEQKKTVWLVCVNAQPPELDTHLRHQKFAEMLIKKGYHVIIFAGSFLHYNKSNSINNSQKYLLSKYGDKQYVFIKTPSYTSNGLKRIFSIFLFAWRLLYYRKKFPKPDIVIHNLRVPFDFPVYVAARKLKAKYVTEVWDLWPEDFVATGLMKPKNPFIKIAYRIEKFLYEKADRLIFTIEGGKDYIVNKGWDTEHGGKINIDKYNYINNGIDLDEFEYNKKNYILQDDDLSDNSHFKVIYLGSIRLANNIQQLIDAAAFLRDNSKIKFLIYGDGDERERLIEYCKKNNIKNVIFKEKWVDIKYVPYILSCSSLNLMNYKKVETQKYGGSQGKLFQYLASGKPILSNNVMGYDIVNKYKAGISKNISNAQEYAEIINEFASLDKEEYNMLCNNALKAAQFFDYKYLFKAYFKLINELS</sequence>
<dbReference type="PANTHER" id="PTHR12526:SF622">
    <property type="entry name" value="GLYCOSYLTRANSFERASE (GROUP I)"/>
    <property type="match status" value="1"/>
</dbReference>
<reference evidence="3 4" key="1">
    <citation type="submission" date="2014-07" db="EMBL/GenBank/DDBJ databases">
        <title>Porphyromonadaceae bacterium OUH 308042 = ATCC BAA-2681 = DSM 28342 draft genome.</title>
        <authorList>
            <person name="Sydenham T.V."/>
            <person name="Hasman H."/>
            <person name="Justensen U.S."/>
        </authorList>
    </citation>
    <scope>NUCLEOTIDE SEQUENCE [LARGE SCALE GENOMIC DNA]</scope>
    <source>
        <strain evidence="3 4">OUH 308042</strain>
    </source>
</reference>
<evidence type="ECO:0000259" key="1">
    <source>
        <dbReference type="Pfam" id="PF00534"/>
    </source>
</evidence>
<evidence type="ECO:0000313" key="4">
    <source>
        <dbReference type="Proteomes" id="UP000031980"/>
    </source>
</evidence>
<comment type="caution">
    <text evidence="3">The sequence shown here is derived from an EMBL/GenBank/DDBJ whole genome shotgun (WGS) entry which is preliminary data.</text>
</comment>
<dbReference type="PANTHER" id="PTHR12526">
    <property type="entry name" value="GLYCOSYLTRANSFERASE"/>
    <property type="match status" value="1"/>
</dbReference>
<dbReference type="RefSeq" id="WP_041502364.1">
    <property type="nucleotide sequence ID" value="NZ_JPIT01000008.1"/>
</dbReference>